<gene>
    <name evidence="1" type="ORF">SAMN05421811_10821</name>
</gene>
<dbReference type="Pfam" id="PF00805">
    <property type="entry name" value="Pentapeptide"/>
    <property type="match status" value="1"/>
</dbReference>
<protein>
    <submittedName>
        <fullName evidence="1">Pentapeptide repeat-containing protein</fullName>
    </submittedName>
</protein>
<dbReference type="STRING" id="568860.SAMN05421811_10821"/>
<dbReference type="AlphaFoldDB" id="A0A1I0KHK4"/>
<dbReference type="InterPro" id="IPR001646">
    <property type="entry name" value="5peptide_repeat"/>
</dbReference>
<sequence>MNSLLPGGPEATSIVRGELRDQRFQLPAGVSEVDFDRARLTNVDFTGTRLRCFVARGSAFDGCDFSGAGFEQLLMGIPDPGRERERLTWPQTVFRDCTFRRTRFAEQTFFGNVRFERCVFDRSRLRQHTFTCEAEFVDCVFIGRVRDMNFWGRPHDHDRAALGRDHNDFTGNDFTAAELDGVSFNHIDLRAQRFPGLPGYALLDRIAERVRAVLPLVDGWPDDKHRQEARFALEFLADSAHVRNDDQALVTPASMGRKLPPALREELFAAFRRTSSDTSRG</sequence>
<dbReference type="RefSeq" id="WP_091085441.1">
    <property type="nucleotide sequence ID" value="NZ_FOHX01000008.1"/>
</dbReference>
<name>A0A1I0KHK4_9ACTN</name>
<accession>A0A1I0KHK4</accession>
<dbReference type="OrthoDB" id="2579959at2"/>
<evidence type="ECO:0000313" key="2">
    <source>
        <dbReference type="Proteomes" id="UP000199361"/>
    </source>
</evidence>
<reference evidence="1 2" key="1">
    <citation type="submission" date="2016-10" db="EMBL/GenBank/DDBJ databases">
        <authorList>
            <person name="de Groot N.N."/>
        </authorList>
    </citation>
    <scope>NUCLEOTIDE SEQUENCE [LARGE SCALE GENOMIC DNA]</scope>
    <source>
        <strain evidence="1 2">CGMCC 4.5598</strain>
    </source>
</reference>
<dbReference type="Proteomes" id="UP000199361">
    <property type="component" value="Unassembled WGS sequence"/>
</dbReference>
<dbReference type="EMBL" id="FOHX01000008">
    <property type="protein sequence ID" value="SEU24000.1"/>
    <property type="molecule type" value="Genomic_DNA"/>
</dbReference>
<keyword evidence="2" id="KW-1185">Reference proteome</keyword>
<organism evidence="1 2">
    <name type="scientific">Nonomuraea wenchangensis</name>
    <dbReference type="NCBI Taxonomy" id="568860"/>
    <lineage>
        <taxon>Bacteria</taxon>
        <taxon>Bacillati</taxon>
        <taxon>Actinomycetota</taxon>
        <taxon>Actinomycetes</taxon>
        <taxon>Streptosporangiales</taxon>
        <taxon>Streptosporangiaceae</taxon>
        <taxon>Nonomuraea</taxon>
    </lineage>
</organism>
<dbReference type="Gene3D" id="2.160.20.80">
    <property type="entry name" value="E3 ubiquitin-protein ligase SopA"/>
    <property type="match status" value="2"/>
</dbReference>
<dbReference type="SUPFAM" id="SSF141571">
    <property type="entry name" value="Pentapeptide repeat-like"/>
    <property type="match status" value="1"/>
</dbReference>
<evidence type="ECO:0000313" key="1">
    <source>
        <dbReference type="EMBL" id="SEU24000.1"/>
    </source>
</evidence>
<proteinExistence type="predicted"/>